<feature type="compositionally biased region" description="Basic and acidic residues" evidence="12">
    <location>
        <begin position="1"/>
        <end position="18"/>
    </location>
</feature>
<feature type="domain" description="Aminoglycoside phosphotransferase" evidence="13">
    <location>
        <begin position="56"/>
        <end position="281"/>
    </location>
</feature>
<evidence type="ECO:0000256" key="12">
    <source>
        <dbReference type="SAM" id="MobiDB-lite"/>
    </source>
</evidence>
<keyword evidence="1 11" id="KW-0963">Cytoplasm</keyword>
<organism evidence="14 15">
    <name type="scientific">Luteibacter yeojuensis</name>
    <dbReference type="NCBI Taxonomy" id="345309"/>
    <lineage>
        <taxon>Bacteria</taxon>
        <taxon>Pseudomonadati</taxon>
        <taxon>Pseudomonadota</taxon>
        <taxon>Gammaproteobacteria</taxon>
        <taxon>Lysobacterales</taxon>
        <taxon>Rhodanobacteraceae</taxon>
        <taxon>Luteibacter</taxon>
    </lineage>
</organism>
<keyword evidence="2 11" id="KW-0723">Serine/threonine-protein kinase</keyword>
<feature type="active site" description="Proton acceptor" evidence="11">
    <location>
        <position position="224"/>
    </location>
</feature>
<protein>
    <recommendedName>
        <fullName evidence="11">Stress response kinase A</fullName>
        <ecNumber evidence="11">2.7.11.1</ecNumber>
    </recommendedName>
    <alternativeName>
        <fullName evidence="11">Serine/threonine-protein kinase SrkA</fullName>
    </alternativeName>
</protein>
<evidence type="ECO:0000256" key="2">
    <source>
        <dbReference type="ARBA" id="ARBA00022527"/>
    </source>
</evidence>
<evidence type="ECO:0000256" key="4">
    <source>
        <dbReference type="ARBA" id="ARBA00022679"/>
    </source>
</evidence>
<comment type="subcellular location">
    <subcellularLocation>
        <location evidence="11">Cytoplasm</location>
    </subcellularLocation>
</comment>
<evidence type="ECO:0000256" key="8">
    <source>
        <dbReference type="ARBA" id="ARBA00022840"/>
    </source>
</evidence>
<feature type="binding site" evidence="11">
    <location>
        <position position="241"/>
    </location>
    <ligand>
        <name>Mg(2+)</name>
        <dbReference type="ChEBI" id="CHEBI:18420"/>
    </ligand>
</feature>
<comment type="function">
    <text evidence="11">A protein kinase that phosphorylates Ser and Thr residues. Probably acts to suppress the effects of stress linked to accumulation of reactive oxygen species. Probably involved in the extracytoplasmic stress response.</text>
</comment>
<keyword evidence="10 11" id="KW-0346">Stress response</keyword>
<keyword evidence="9 11" id="KW-0460">Magnesium</keyword>
<comment type="cofactor">
    <cofactor evidence="11">
        <name>Mg(2+)</name>
        <dbReference type="ChEBI" id="CHEBI:18420"/>
    </cofactor>
</comment>
<dbReference type="Proteomes" id="UP000518878">
    <property type="component" value="Unassembled WGS sequence"/>
</dbReference>
<comment type="catalytic activity">
    <reaction evidence="11">
        <text>L-threonyl-[protein] + ATP = O-phospho-L-threonyl-[protein] + ADP + H(+)</text>
        <dbReference type="Rhea" id="RHEA:46608"/>
        <dbReference type="Rhea" id="RHEA-COMP:11060"/>
        <dbReference type="Rhea" id="RHEA-COMP:11605"/>
        <dbReference type="ChEBI" id="CHEBI:15378"/>
        <dbReference type="ChEBI" id="CHEBI:30013"/>
        <dbReference type="ChEBI" id="CHEBI:30616"/>
        <dbReference type="ChEBI" id="CHEBI:61977"/>
        <dbReference type="ChEBI" id="CHEBI:456216"/>
        <dbReference type="EC" id="2.7.11.1"/>
    </reaction>
</comment>
<feature type="site" description="ATP" evidence="11">
    <location>
        <position position="57"/>
    </location>
</feature>
<comment type="catalytic activity">
    <reaction evidence="11">
        <text>L-seryl-[protein] + ATP = O-phospho-L-seryl-[protein] + ADP + H(+)</text>
        <dbReference type="Rhea" id="RHEA:17989"/>
        <dbReference type="Rhea" id="RHEA-COMP:9863"/>
        <dbReference type="Rhea" id="RHEA-COMP:11604"/>
        <dbReference type="ChEBI" id="CHEBI:15378"/>
        <dbReference type="ChEBI" id="CHEBI:29999"/>
        <dbReference type="ChEBI" id="CHEBI:30616"/>
        <dbReference type="ChEBI" id="CHEBI:83421"/>
        <dbReference type="ChEBI" id="CHEBI:456216"/>
        <dbReference type="EC" id="2.7.11.1"/>
    </reaction>
</comment>
<keyword evidence="6 11" id="KW-0547">Nucleotide-binding</keyword>
<keyword evidence="3 11" id="KW-0597">Phosphoprotein</keyword>
<gene>
    <name evidence="11" type="primary">srkA</name>
    <name evidence="14" type="ORF">HBF32_11450</name>
</gene>
<dbReference type="NCBIfam" id="NF008738">
    <property type="entry name" value="PRK11768.1"/>
    <property type="match status" value="1"/>
</dbReference>
<evidence type="ECO:0000256" key="7">
    <source>
        <dbReference type="ARBA" id="ARBA00022777"/>
    </source>
</evidence>
<dbReference type="AlphaFoldDB" id="A0A7X5QVA5"/>
<feature type="active site" evidence="11">
    <location>
        <position position="241"/>
    </location>
</feature>
<evidence type="ECO:0000256" key="5">
    <source>
        <dbReference type="ARBA" id="ARBA00022723"/>
    </source>
</evidence>
<dbReference type="Gene3D" id="1.10.510.10">
    <property type="entry name" value="Transferase(Phosphotransferase) domain 1"/>
    <property type="match status" value="1"/>
</dbReference>
<comment type="similarity">
    <text evidence="11">Belongs to the SrkA/RdoA protein kinase family.</text>
</comment>
<keyword evidence="4 11" id="KW-0808">Transferase</keyword>
<evidence type="ECO:0000256" key="3">
    <source>
        <dbReference type="ARBA" id="ARBA00022553"/>
    </source>
</evidence>
<keyword evidence="8 11" id="KW-0067">ATP-binding</keyword>
<dbReference type="HAMAP" id="MF_01497">
    <property type="entry name" value="SrkA_kinase"/>
    <property type="match status" value="1"/>
</dbReference>
<dbReference type="PANTHER" id="PTHR39573:SF1">
    <property type="entry name" value="STRESS RESPONSE KINASE A"/>
    <property type="match status" value="1"/>
</dbReference>
<feature type="region of interest" description="Disordered" evidence="12">
    <location>
        <begin position="1"/>
        <end position="25"/>
    </location>
</feature>
<comment type="caution">
    <text evidence="14">The sequence shown here is derived from an EMBL/GenBank/DDBJ whole genome shotgun (WGS) entry which is preliminary data.</text>
</comment>
<evidence type="ECO:0000256" key="9">
    <source>
        <dbReference type="ARBA" id="ARBA00022842"/>
    </source>
</evidence>
<accession>A0A7X5QVA5</accession>
<dbReference type="GO" id="GO:0004674">
    <property type="term" value="F:protein serine/threonine kinase activity"/>
    <property type="evidence" value="ECO:0007669"/>
    <property type="project" value="UniProtKB-UniRule"/>
</dbReference>
<name>A0A7X5QVA5_9GAMM</name>
<feature type="binding site" evidence="11">
    <location>
        <position position="229"/>
    </location>
    <ligand>
        <name>Mg(2+)</name>
        <dbReference type="ChEBI" id="CHEBI:18420"/>
    </ligand>
</feature>
<evidence type="ECO:0000259" key="13">
    <source>
        <dbReference type="Pfam" id="PF01636"/>
    </source>
</evidence>
<dbReference type="EC" id="2.7.11.1" evidence="11"/>
<dbReference type="GO" id="GO:0005737">
    <property type="term" value="C:cytoplasm"/>
    <property type="evidence" value="ECO:0007669"/>
    <property type="project" value="UniProtKB-SubCell"/>
</dbReference>
<sequence length="339" mass="37374">MPLASHDGRDSVAGRRAGEPPGVTGPAPYAALSPDLVLAAVDAAGSWSDGRLLALNSYENRVFQVGLEDGGFVVAKFYRPDRWPDAAIEEEHAFALELAAAELPVVAPLVVEGRTLLRREGYRYALYPRRGGRAPSLESPDQLEWLGRLLGRMHAVGSRDRFHARGTLDRATMIDAPMRAALGSDLLPAHLFDAYRNAAGRVDDAVARRFEAVGPLRHLRLHGDCHPGNVLWTDAGPHFVDLDDARMGPAVQDLWMLAGDDAAMDALLEGYAQFRDFDPLELALVPALRAMRQVHYAGWIAERWHDPAFPTAFPFAAEARWWEQHIADLHDIADDLMDL</sequence>
<evidence type="ECO:0000313" key="14">
    <source>
        <dbReference type="EMBL" id="NID16075.1"/>
    </source>
</evidence>
<evidence type="ECO:0000256" key="10">
    <source>
        <dbReference type="ARBA" id="ARBA00023016"/>
    </source>
</evidence>
<dbReference type="SUPFAM" id="SSF56112">
    <property type="entry name" value="Protein kinase-like (PK-like)"/>
    <property type="match status" value="1"/>
</dbReference>
<evidence type="ECO:0000256" key="1">
    <source>
        <dbReference type="ARBA" id="ARBA00022490"/>
    </source>
</evidence>
<dbReference type="Pfam" id="PF01636">
    <property type="entry name" value="APH"/>
    <property type="match status" value="1"/>
</dbReference>
<keyword evidence="5 11" id="KW-0479">Metal-binding</keyword>
<dbReference type="Gene3D" id="1.20.1270.170">
    <property type="match status" value="1"/>
</dbReference>
<proteinExistence type="inferred from homology"/>
<keyword evidence="15" id="KW-1185">Reference proteome</keyword>
<dbReference type="InterPro" id="IPR011009">
    <property type="entry name" value="Kinase-like_dom_sf"/>
</dbReference>
<comment type="subunit">
    <text evidence="11">Monomer.</text>
</comment>
<reference evidence="14 15" key="1">
    <citation type="journal article" date="2006" name="Int. J. Syst. Evol. Microbiol.">
        <title>Dyella yeojuensis sp. nov., isolated from greenhouse soil in Korea.</title>
        <authorList>
            <person name="Kim B.Y."/>
            <person name="Weon H.Y."/>
            <person name="Lee K.H."/>
            <person name="Seok S.J."/>
            <person name="Kwon S.W."/>
            <person name="Go S.J."/>
            <person name="Stackebrandt E."/>
        </authorList>
    </citation>
    <scope>NUCLEOTIDE SEQUENCE [LARGE SCALE GENOMIC DNA]</scope>
    <source>
        <strain evidence="14 15">DSM 17673</strain>
    </source>
</reference>
<dbReference type="PANTHER" id="PTHR39573">
    <property type="entry name" value="STRESS RESPONSE KINASE A"/>
    <property type="match status" value="1"/>
</dbReference>
<dbReference type="EMBL" id="JAAQTL010000001">
    <property type="protein sequence ID" value="NID16075.1"/>
    <property type="molecule type" value="Genomic_DNA"/>
</dbReference>
<dbReference type="GO" id="GO:0000287">
    <property type="term" value="F:magnesium ion binding"/>
    <property type="evidence" value="ECO:0007669"/>
    <property type="project" value="UniProtKB-UniRule"/>
</dbReference>
<dbReference type="InterPro" id="IPR032882">
    <property type="entry name" value="SrkA/RdoA"/>
</dbReference>
<keyword evidence="7 11" id="KW-0418">Kinase</keyword>
<evidence type="ECO:0000313" key="15">
    <source>
        <dbReference type="Proteomes" id="UP000518878"/>
    </source>
</evidence>
<evidence type="ECO:0000256" key="11">
    <source>
        <dbReference type="HAMAP-Rule" id="MF_01497"/>
    </source>
</evidence>
<dbReference type="InterPro" id="IPR002575">
    <property type="entry name" value="Aminoglycoside_PTrfase"/>
</dbReference>
<evidence type="ECO:0000256" key="6">
    <source>
        <dbReference type="ARBA" id="ARBA00022741"/>
    </source>
</evidence>
<dbReference type="Gene3D" id="3.30.200.70">
    <property type="match status" value="1"/>
</dbReference>
<dbReference type="GO" id="GO:0005524">
    <property type="term" value="F:ATP binding"/>
    <property type="evidence" value="ECO:0007669"/>
    <property type="project" value="UniProtKB-UniRule"/>
</dbReference>